<keyword evidence="2" id="KW-1185">Reference proteome</keyword>
<name>A0A0A2V6S1_PARBA</name>
<dbReference type="EMBL" id="KN293993">
    <property type="protein sequence ID" value="KGQ02042.1"/>
    <property type="molecule type" value="Genomic_DNA"/>
</dbReference>
<sequence length="61" mass="7100">MAAHYSSCAPFISPSPKAQAVIVKLSNGQSIESQWLIWWRVLEQSGSEIRKNKEYKEEWEF</sequence>
<dbReference type="VEuPathDB" id="FungiDB:PAAG_11220"/>
<dbReference type="AlphaFoldDB" id="A0A0A2V6S1"/>
<gene>
    <name evidence="1" type="ORF">PAAG_11220</name>
</gene>
<dbReference type="RefSeq" id="XP_015703515.1">
    <property type="nucleotide sequence ID" value="XM_015846908.1"/>
</dbReference>
<dbReference type="KEGG" id="pbl:PAAG_11220"/>
<dbReference type="Proteomes" id="UP000002059">
    <property type="component" value="Partially assembled WGS sequence"/>
</dbReference>
<dbReference type="HOGENOM" id="CLU_2923247_0_0_1"/>
<dbReference type="GeneID" id="26970301"/>
<accession>A0A0A2V6S1</accession>
<proteinExistence type="predicted"/>
<evidence type="ECO:0000313" key="2">
    <source>
        <dbReference type="Proteomes" id="UP000002059"/>
    </source>
</evidence>
<organism evidence="1 2">
    <name type="scientific">Paracoccidioides lutzii (strain ATCC MYA-826 / Pb01)</name>
    <name type="common">Paracoccidioides brasiliensis</name>
    <dbReference type="NCBI Taxonomy" id="502779"/>
    <lineage>
        <taxon>Eukaryota</taxon>
        <taxon>Fungi</taxon>
        <taxon>Dikarya</taxon>
        <taxon>Ascomycota</taxon>
        <taxon>Pezizomycotina</taxon>
        <taxon>Eurotiomycetes</taxon>
        <taxon>Eurotiomycetidae</taxon>
        <taxon>Onygenales</taxon>
        <taxon>Ajellomycetaceae</taxon>
        <taxon>Paracoccidioides</taxon>
    </lineage>
</organism>
<evidence type="ECO:0000313" key="1">
    <source>
        <dbReference type="EMBL" id="KGQ02042.1"/>
    </source>
</evidence>
<reference evidence="1 2" key="1">
    <citation type="journal article" date="2011" name="PLoS Genet.">
        <title>Comparative genomic analysis of human fungal pathogens causing paracoccidioidomycosis.</title>
        <authorList>
            <person name="Desjardins C.A."/>
            <person name="Champion M.D."/>
            <person name="Holder J.W."/>
            <person name="Muszewska A."/>
            <person name="Goldberg J."/>
            <person name="Bailao A.M."/>
            <person name="Brigido M.M."/>
            <person name="Ferreira M.E."/>
            <person name="Garcia A.M."/>
            <person name="Grynberg M."/>
            <person name="Gujja S."/>
            <person name="Heiman D.I."/>
            <person name="Henn M.R."/>
            <person name="Kodira C.D."/>
            <person name="Leon-Narvaez H."/>
            <person name="Longo L.V."/>
            <person name="Ma L.J."/>
            <person name="Malavazi I."/>
            <person name="Matsuo A.L."/>
            <person name="Morais F.V."/>
            <person name="Pereira M."/>
            <person name="Rodriguez-Brito S."/>
            <person name="Sakthikumar S."/>
            <person name="Salem-Izacc S.M."/>
            <person name="Sykes S.M."/>
            <person name="Teixeira M.M."/>
            <person name="Vallejo M.C."/>
            <person name="Walter M.E."/>
            <person name="Yandava C."/>
            <person name="Young S."/>
            <person name="Zeng Q."/>
            <person name="Zucker J."/>
            <person name="Felipe M.S."/>
            <person name="Goldman G.H."/>
            <person name="Haas B.J."/>
            <person name="McEwen J.G."/>
            <person name="Nino-Vega G."/>
            <person name="Puccia R."/>
            <person name="San-Blas G."/>
            <person name="Soares C.M."/>
            <person name="Birren B.W."/>
            <person name="Cuomo C.A."/>
        </authorList>
    </citation>
    <scope>NUCLEOTIDE SEQUENCE [LARGE SCALE GENOMIC DNA]</scope>
    <source>
        <strain evidence="2">ATCC MYA-826 / Pb01</strain>
    </source>
</reference>
<protein>
    <submittedName>
        <fullName evidence="1">Uncharacterized protein</fullName>
    </submittedName>
</protein>